<gene>
    <name evidence="2" type="ORF">Tco_0822922</name>
</gene>
<evidence type="ECO:0000313" key="3">
    <source>
        <dbReference type="Proteomes" id="UP001151760"/>
    </source>
</evidence>
<sequence>MLSMQNKNDFASTINKKGRFSNETNFQNVSSNDTNKWKSSSSTRFKTPHETPSFKNQWSIKRNFKSPLIPRELFSNETLVSSPCWNSTSLHRLDTTFNWFSKFGKPISTVLKWVPKIYPRVHGQDFDELPTNEVIVSFFKELGHTGEIKSITDVVVDQ</sequence>
<evidence type="ECO:0000313" key="2">
    <source>
        <dbReference type="EMBL" id="GJT01753.1"/>
    </source>
</evidence>
<protein>
    <submittedName>
        <fullName evidence="2">Uncharacterized protein</fullName>
    </submittedName>
</protein>
<feature type="compositionally biased region" description="Polar residues" evidence="1">
    <location>
        <begin position="21"/>
        <end position="45"/>
    </location>
</feature>
<evidence type="ECO:0000256" key="1">
    <source>
        <dbReference type="SAM" id="MobiDB-lite"/>
    </source>
</evidence>
<accession>A0ABQ5AKM8</accession>
<comment type="caution">
    <text evidence="2">The sequence shown here is derived from an EMBL/GenBank/DDBJ whole genome shotgun (WGS) entry which is preliminary data.</text>
</comment>
<dbReference type="Proteomes" id="UP001151760">
    <property type="component" value="Unassembled WGS sequence"/>
</dbReference>
<name>A0ABQ5AKM8_9ASTR</name>
<dbReference type="EMBL" id="BQNB010012295">
    <property type="protein sequence ID" value="GJT01753.1"/>
    <property type="molecule type" value="Genomic_DNA"/>
</dbReference>
<reference evidence="2" key="2">
    <citation type="submission" date="2022-01" db="EMBL/GenBank/DDBJ databases">
        <authorList>
            <person name="Yamashiro T."/>
            <person name="Shiraishi A."/>
            <person name="Satake H."/>
            <person name="Nakayama K."/>
        </authorList>
    </citation>
    <scope>NUCLEOTIDE SEQUENCE</scope>
</reference>
<keyword evidence="3" id="KW-1185">Reference proteome</keyword>
<proteinExistence type="predicted"/>
<organism evidence="2 3">
    <name type="scientific">Tanacetum coccineum</name>
    <dbReference type="NCBI Taxonomy" id="301880"/>
    <lineage>
        <taxon>Eukaryota</taxon>
        <taxon>Viridiplantae</taxon>
        <taxon>Streptophyta</taxon>
        <taxon>Embryophyta</taxon>
        <taxon>Tracheophyta</taxon>
        <taxon>Spermatophyta</taxon>
        <taxon>Magnoliopsida</taxon>
        <taxon>eudicotyledons</taxon>
        <taxon>Gunneridae</taxon>
        <taxon>Pentapetalae</taxon>
        <taxon>asterids</taxon>
        <taxon>campanulids</taxon>
        <taxon>Asterales</taxon>
        <taxon>Asteraceae</taxon>
        <taxon>Asteroideae</taxon>
        <taxon>Anthemideae</taxon>
        <taxon>Anthemidinae</taxon>
        <taxon>Tanacetum</taxon>
    </lineage>
</organism>
<reference evidence="2" key="1">
    <citation type="journal article" date="2022" name="Int. J. Mol. Sci.">
        <title>Draft Genome of Tanacetum Coccineum: Genomic Comparison of Closely Related Tanacetum-Family Plants.</title>
        <authorList>
            <person name="Yamashiro T."/>
            <person name="Shiraishi A."/>
            <person name="Nakayama K."/>
            <person name="Satake H."/>
        </authorList>
    </citation>
    <scope>NUCLEOTIDE SEQUENCE</scope>
</reference>
<feature type="region of interest" description="Disordered" evidence="1">
    <location>
        <begin position="21"/>
        <end position="54"/>
    </location>
</feature>